<gene>
    <name evidence="1" type="ORF">EJQ19_19700</name>
</gene>
<evidence type="ECO:0000313" key="1">
    <source>
        <dbReference type="EMBL" id="RTE07997.1"/>
    </source>
</evidence>
<protein>
    <submittedName>
        <fullName evidence="1">DUF3888 domain-containing protein</fullName>
    </submittedName>
</protein>
<sequence length="142" mass="16016">MCSMLLFTGANANAPFVSSAAPFDNPHEDARALQLQDMLVLFLLPAMREKLSQVYARYLKATPDIFPYFVQVTDIQRPNGFRSFEFLITLDVIPTVGPHISVGKDRFTYKISPGPSIKLVNYQHLKSPDPQAFPPNYLNLLK</sequence>
<comment type="caution">
    <text evidence="1">The sequence shown here is derived from an EMBL/GenBank/DDBJ whole genome shotgun (WGS) entry which is preliminary data.</text>
</comment>
<dbReference type="InterPro" id="IPR024984">
    <property type="entry name" value="DUF3888"/>
</dbReference>
<dbReference type="Proteomes" id="UP000276128">
    <property type="component" value="Unassembled WGS sequence"/>
</dbReference>
<dbReference type="OrthoDB" id="1906683at2"/>
<dbReference type="AlphaFoldDB" id="A0A3S0A9S0"/>
<organism evidence="1 2">
    <name type="scientific">Paenibacillus whitsoniae</name>
    <dbReference type="NCBI Taxonomy" id="2496558"/>
    <lineage>
        <taxon>Bacteria</taxon>
        <taxon>Bacillati</taxon>
        <taxon>Bacillota</taxon>
        <taxon>Bacilli</taxon>
        <taxon>Bacillales</taxon>
        <taxon>Paenibacillaceae</taxon>
        <taxon>Paenibacillus</taxon>
    </lineage>
</organism>
<reference evidence="1 2" key="1">
    <citation type="submission" date="2018-12" db="EMBL/GenBank/DDBJ databases">
        <title>Bacillus ochoae sp. nov., Paenibacillus whitsoniae sp. nov., Paenibacillus spiritus sp. nov. Isolated from the Mars Exploration Rover during spacecraft assembly.</title>
        <authorList>
            <person name="Seuylemezian A."/>
            <person name="Vaishampayan P."/>
        </authorList>
    </citation>
    <scope>NUCLEOTIDE SEQUENCE [LARGE SCALE GENOMIC DNA]</scope>
    <source>
        <strain evidence="1 2">MER 54</strain>
    </source>
</reference>
<dbReference type="EMBL" id="RXHU01000061">
    <property type="protein sequence ID" value="RTE07997.1"/>
    <property type="molecule type" value="Genomic_DNA"/>
</dbReference>
<proteinExistence type="predicted"/>
<accession>A0A3S0A9S0</accession>
<dbReference type="Pfam" id="PF13027">
    <property type="entry name" value="DUF3888"/>
    <property type="match status" value="1"/>
</dbReference>
<evidence type="ECO:0000313" key="2">
    <source>
        <dbReference type="Proteomes" id="UP000276128"/>
    </source>
</evidence>
<name>A0A3S0A9S0_9BACL</name>
<keyword evidence="2" id="KW-1185">Reference proteome</keyword>